<dbReference type="GO" id="GO:0035556">
    <property type="term" value="P:intracellular signal transduction"/>
    <property type="evidence" value="ECO:0007669"/>
    <property type="project" value="TreeGrafter"/>
</dbReference>
<dbReference type="Pfam" id="PF12330">
    <property type="entry name" value="Haspin_kinase"/>
    <property type="match status" value="1"/>
</dbReference>
<keyword evidence="10" id="KW-1185">Reference proteome</keyword>
<sequence>MWRVRLKLQTSAAVLLANIFDDGTRQNEWKTSTFQPQKQPFLRTDFWQVHAAQSANLDQKGDVTRSGAVSKLLQLCEQIQVQSWETAISLDRLKTAFKINEGSFGEVYAIRSKDVPTEYNVLKVVPIDGAVEINGFEQMTSTDILPELLCSQALTKLWEEGKENRTKCFIHLKKAYLVKGDYHPHLIAAWYTYDKQEKSSNGDPTQFPDDQLFLLFEYEFGGESLDHFELSSSSQLLSIVAQVATALAAAECGLKFEHRDLHLGNILVFLKEMSKMHRAVVNNKTIEFNDARVSVRLIDFTLARFDYKKQNFHYQFEEDDPIFEGDGSEAHHQIYRGMRACTREDWKGFNPVTNLLWIEYLLWFCLQHEEDANTKAYQLLDSFLKRVRKCWSSTELVNSKEFNDIVEHLNA</sequence>
<reference evidence="11" key="1">
    <citation type="submission" date="2024-02" db="UniProtKB">
        <authorList>
            <consortium name="WormBaseParasite"/>
        </authorList>
    </citation>
    <scope>IDENTIFICATION</scope>
</reference>
<evidence type="ECO:0000256" key="7">
    <source>
        <dbReference type="ARBA" id="ARBA00047899"/>
    </source>
</evidence>
<dbReference type="Proteomes" id="UP000887575">
    <property type="component" value="Unassembled WGS sequence"/>
</dbReference>
<feature type="domain" description="Protein kinase" evidence="9">
    <location>
        <begin position="93"/>
        <end position="411"/>
    </location>
</feature>
<evidence type="ECO:0000256" key="3">
    <source>
        <dbReference type="ARBA" id="ARBA00022679"/>
    </source>
</evidence>
<evidence type="ECO:0000313" key="11">
    <source>
        <dbReference type="WBParaSite" id="MBELARI_LOCUS18573"/>
    </source>
</evidence>
<dbReference type="GO" id="GO:0005737">
    <property type="term" value="C:cytoplasm"/>
    <property type="evidence" value="ECO:0007669"/>
    <property type="project" value="TreeGrafter"/>
</dbReference>
<evidence type="ECO:0000256" key="4">
    <source>
        <dbReference type="ARBA" id="ARBA00022741"/>
    </source>
</evidence>
<dbReference type="InterPro" id="IPR000719">
    <property type="entry name" value="Prot_kinase_dom"/>
</dbReference>
<dbReference type="PANTHER" id="PTHR24419">
    <property type="entry name" value="INTERLEUKIN-1 RECEPTOR-ASSOCIATED KINASE"/>
    <property type="match status" value="1"/>
</dbReference>
<dbReference type="AlphaFoldDB" id="A0AAF3EYH2"/>
<keyword evidence="4" id="KW-0547">Nucleotide-binding</keyword>
<name>A0AAF3EYH2_9BILA</name>
<keyword evidence="6" id="KW-0067">ATP-binding</keyword>
<protein>
    <recommendedName>
        <fullName evidence="1">non-specific serine/threonine protein kinase</fullName>
        <ecNumber evidence="1">2.7.11.1</ecNumber>
    </recommendedName>
</protein>
<dbReference type="GO" id="GO:0072354">
    <property type="term" value="F:histone H3T3 kinase activity"/>
    <property type="evidence" value="ECO:0007669"/>
    <property type="project" value="TreeGrafter"/>
</dbReference>
<evidence type="ECO:0000256" key="2">
    <source>
        <dbReference type="ARBA" id="ARBA00022527"/>
    </source>
</evidence>
<accession>A0AAF3EYH2</accession>
<dbReference type="InterPro" id="IPR011009">
    <property type="entry name" value="Kinase-like_dom_sf"/>
</dbReference>
<dbReference type="GO" id="GO:0000278">
    <property type="term" value="P:mitotic cell cycle"/>
    <property type="evidence" value="ECO:0007669"/>
    <property type="project" value="TreeGrafter"/>
</dbReference>
<evidence type="ECO:0000256" key="5">
    <source>
        <dbReference type="ARBA" id="ARBA00022777"/>
    </source>
</evidence>
<proteinExistence type="predicted"/>
<comment type="catalytic activity">
    <reaction evidence="8">
        <text>L-seryl-[protein] + ATP = O-phospho-L-seryl-[protein] + ADP + H(+)</text>
        <dbReference type="Rhea" id="RHEA:17989"/>
        <dbReference type="Rhea" id="RHEA-COMP:9863"/>
        <dbReference type="Rhea" id="RHEA-COMP:11604"/>
        <dbReference type="ChEBI" id="CHEBI:15378"/>
        <dbReference type="ChEBI" id="CHEBI:29999"/>
        <dbReference type="ChEBI" id="CHEBI:30616"/>
        <dbReference type="ChEBI" id="CHEBI:83421"/>
        <dbReference type="ChEBI" id="CHEBI:456216"/>
        <dbReference type="EC" id="2.7.11.1"/>
    </reaction>
</comment>
<evidence type="ECO:0000256" key="8">
    <source>
        <dbReference type="ARBA" id="ARBA00048679"/>
    </source>
</evidence>
<evidence type="ECO:0000256" key="1">
    <source>
        <dbReference type="ARBA" id="ARBA00012513"/>
    </source>
</evidence>
<evidence type="ECO:0000313" key="10">
    <source>
        <dbReference type="Proteomes" id="UP000887575"/>
    </source>
</evidence>
<dbReference type="SMART" id="SM00220">
    <property type="entry name" value="S_TKc"/>
    <property type="match status" value="1"/>
</dbReference>
<dbReference type="InterPro" id="IPR024604">
    <property type="entry name" value="GSG2_C"/>
</dbReference>
<dbReference type="EC" id="2.7.11.1" evidence="1"/>
<dbReference type="Gene3D" id="1.10.510.10">
    <property type="entry name" value="Transferase(Phosphotransferase) domain 1"/>
    <property type="match status" value="1"/>
</dbReference>
<dbReference type="Gene3D" id="3.30.200.20">
    <property type="entry name" value="Phosphorylase Kinase, domain 1"/>
    <property type="match status" value="1"/>
</dbReference>
<dbReference type="WBParaSite" id="MBELARI_LOCUS18573">
    <property type="protein sequence ID" value="MBELARI_LOCUS18573"/>
    <property type="gene ID" value="MBELARI_LOCUS18573"/>
</dbReference>
<dbReference type="SUPFAM" id="SSF56112">
    <property type="entry name" value="Protein kinase-like (PK-like)"/>
    <property type="match status" value="1"/>
</dbReference>
<organism evidence="10 11">
    <name type="scientific">Mesorhabditis belari</name>
    <dbReference type="NCBI Taxonomy" id="2138241"/>
    <lineage>
        <taxon>Eukaryota</taxon>
        <taxon>Metazoa</taxon>
        <taxon>Ecdysozoa</taxon>
        <taxon>Nematoda</taxon>
        <taxon>Chromadorea</taxon>
        <taxon>Rhabditida</taxon>
        <taxon>Rhabditina</taxon>
        <taxon>Rhabditomorpha</taxon>
        <taxon>Rhabditoidea</taxon>
        <taxon>Rhabditidae</taxon>
        <taxon>Mesorhabditinae</taxon>
        <taxon>Mesorhabditis</taxon>
    </lineage>
</organism>
<evidence type="ECO:0000259" key="9">
    <source>
        <dbReference type="PROSITE" id="PS50011"/>
    </source>
</evidence>
<dbReference type="PANTHER" id="PTHR24419:SF18">
    <property type="entry name" value="SERINE_THREONINE-PROTEIN KINASE HASPIN"/>
    <property type="match status" value="1"/>
</dbReference>
<evidence type="ECO:0000256" key="6">
    <source>
        <dbReference type="ARBA" id="ARBA00022840"/>
    </source>
</evidence>
<dbReference type="SMART" id="SM01331">
    <property type="entry name" value="DUF3635"/>
    <property type="match status" value="1"/>
</dbReference>
<comment type="catalytic activity">
    <reaction evidence="7">
        <text>L-threonyl-[protein] + ATP = O-phospho-L-threonyl-[protein] + ADP + H(+)</text>
        <dbReference type="Rhea" id="RHEA:46608"/>
        <dbReference type="Rhea" id="RHEA-COMP:11060"/>
        <dbReference type="Rhea" id="RHEA-COMP:11605"/>
        <dbReference type="ChEBI" id="CHEBI:15378"/>
        <dbReference type="ChEBI" id="CHEBI:30013"/>
        <dbReference type="ChEBI" id="CHEBI:30616"/>
        <dbReference type="ChEBI" id="CHEBI:61977"/>
        <dbReference type="ChEBI" id="CHEBI:456216"/>
        <dbReference type="EC" id="2.7.11.1"/>
    </reaction>
</comment>
<dbReference type="PROSITE" id="PS50011">
    <property type="entry name" value="PROTEIN_KINASE_DOM"/>
    <property type="match status" value="1"/>
</dbReference>
<dbReference type="GO" id="GO:0005524">
    <property type="term" value="F:ATP binding"/>
    <property type="evidence" value="ECO:0007669"/>
    <property type="project" value="UniProtKB-KW"/>
</dbReference>
<keyword evidence="3" id="KW-0808">Transferase</keyword>
<keyword evidence="5" id="KW-0418">Kinase</keyword>
<dbReference type="GO" id="GO:0005634">
    <property type="term" value="C:nucleus"/>
    <property type="evidence" value="ECO:0007669"/>
    <property type="project" value="TreeGrafter"/>
</dbReference>
<keyword evidence="2" id="KW-0723">Serine/threonine-protein kinase</keyword>